<comment type="similarity">
    <text evidence="2">Belongs to the ustYa family.</text>
</comment>
<feature type="transmembrane region" description="Helical" evidence="4">
    <location>
        <begin position="60"/>
        <end position="82"/>
    </location>
</feature>
<dbReference type="InterPro" id="IPR021765">
    <property type="entry name" value="UstYa-like"/>
</dbReference>
<accession>G9MG56</accession>
<dbReference type="OMA" id="LMHCVEM"/>
<dbReference type="OrthoDB" id="3687641at2759"/>
<feature type="region of interest" description="Disordered" evidence="3">
    <location>
        <begin position="288"/>
        <end position="319"/>
    </location>
</feature>
<reference evidence="5 6" key="1">
    <citation type="journal article" date="2011" name="Genome Biol.">
        <title>Comparative genome sequence analysis underscores mycoparasitism as the ancestral life style of Trichoderma.</title>
        <authorList>
            <person name="Kubicek C.P."/>
            <person name="Herrera-Estrella A."/>
            <person name="Seidl-Seiboth V."/>
            <person name="Martinez D.A."/>
            <person name="Druzhinina I.S."/>
            <person name="Thon M."/>
            <person name="Zeilinger S."/>
            <person name="Casas-Flores S."/>
            <person name="Horwitz B.A."/>
            <person name="Mukherjee P.K."/>
            <person name="Mukherjee M."/>
            <person name="Kredics L."/>
            <person name="Alcaraz L.D."/>
            <person name="Aerts A."/>
            <person name="Antal Z."/>
            <person name="Atanasova L."/>
            <person name="Cervantes-Badillo M.G."/>
            <person name="Challacombe J."/>
            <person name="Chertkov O."/>
            <person name="McCluskey K."/>
            <person name="Coulpier F."/>
            <person name="Deshpande N."/>
            <person name="von Doehren H."/>
            <person name="Ebbole D.J."/>
            <person name="Esquivel-Naranjo E.U."/>
            <person name="Fekete E."/>
            <person name="Flipphi M."/>
            <person name="Glaser F."/>
            <person name="Gomez-Rodriguez E.Y."/>
            <person name="Gruber S."/>
            <person name="Han C."/>
            <person name="Henrissat B."/>
            <person name="Hermosa R."/>
            <person name="Hernandez-Onate M."/>
            <person name="Karaffa L."/>
            <person name="Kosti I."/>
            <person name="Le Crom S."/>
            <person name="Lindquist E."/>
            <person name="Lucas S."/>
            <person name="Luebeck M."/>
            <person name="Luebeck P.S."/>
            <person name="Margeot A."/>
            <person name="Metz B."/>
            <person name="Misra M."/>
            <person name="Nevalainen H."/>
            <person name="Omann M."/>
            <person name="Packer N."/>
            <person name="Perrone G."/>
            <person name="Uresti-Rivera E.E."/>
            <person name="Salamov A."/>
            <person name="Schmoll M."/>
            <person name="Seiboth B."/>
            <person name="Shapiro H."/>
            <person name="Sukno S."/>
            <person name="Tamayo-Ramos J.A."/>
            <person name="Tisch D."/>
            <person name="Wiest A."/>
            <person name="Wilkinson H.H."/>
            <person name="Zhang M."/>
            <person name="Coutinho P.M."/>
            <person name="Kenerley C.M."/>
            <person name="Monte E."/>
            <person name="Baker S.E."/>
            <person name="Grigoriev I.V."/>
        </authorList>
    </citation>
    <scope>NUCLEOTIDE SEQUENCE [LARGE SCALE GENOMIC DNA]</scope>
    <source>
        <strain evidence="6">Gv29-8 / FGSC 10586</strain>
    </source>
</reference>
<keyword evidence="4" id="KW-1133">Transmembrane helix</keyword>
<dbReference type="RefSeq" id="XP_013960711.1">
    <property type="nucleotide sequence ID" value="XM_014105236.1"/>
</dbReference>
<dbReference type="PANTHER" id="PTHR33365:SF4">
    <property type="entry name" value="CYCLOCHLOROTINE BIOSYNTHESIS PROTEIN O"/>
    <property type="match status" value="1"/>
</dbReference>
<organism evidence="5 6">
    <name type="scientific">Hypocrea virens (strain Gv29-8 / FGSC 10586)</name>
    <name type="common">Gliocladium virens</name>
    <name type="synonym">Trichoderma virens</name>
    <dbReference type="NCBI Taxonomy" id="413071"/>
    <lineage>
        <taxon>Eukaryota</taxon>
        <taxon>Fungi</taxon>
        <taxon>Dikarya</taxon>
        <taxon>Ascomycota</taxon>
        <taxon>Pezizomycotina</taxon>
        <taxon>Sordariomycetes</taxon>
        <taxon>Hypocreomycetidae</taxon>
        <taxon>Hypocreales</taxon>
        <taxon>Hypocreaceae</taxon>
        <taxon>Trichoderma</taxon>
    </lineage>
</organism>
<dbReference type="HOGENOM" id="CLU_042941_0_2_1"/>
<dbReference type="Proteomes" id="UP000007115">
    <property type="component" value="Unassembled WGS sequence"/>
</dbReference>
<sequence>MVYTDTPKSSSDPPQYAEKSSISSDEPTEEESLLQMMGNHTTRRSQKKRSCGFSFDLKHWIVANILLTMINLAFVVGLTVLWQKGRLFSQSPRMSSTVALLPPSPATDAVEKELRPFSLVSPYNAHPGPETDKLWHNLVNTGAMFPLSEEQFSEVNDSPSTGVKFTHDPQGRYLGTLASTHQIHCVDSLRKGLWFHYKHYKALNDPLFIDKDPPEKHLMHCVEMLRNAVMCFGDVSVITYNWKRGHPGPKASFKSMHACQKWHKIEEWRIAHNVTEHIKTLERPVGILDGPIEEDDTALGGGGGAPKSPGSGGDDDDAY</sequence>
<evidence type="ECO:0000256" key="4">
    <source>
        <dbReference type="SAM" id="Phobius"/>
    </source>
</evidence>
<name>G9MG56_HYPVG</name>
<proteinExistence type="inferred from homology"/>
<keyword evidence="6" id="KW-1185">Reference proteome</keyword>
<evidence type="ECO:0000256" key="3">
    <source>
        <dbReference type="SAM" id="MobiDB-lite"/>
    </source>
</evidence>
<feature type="region of interest" description="Disordered" evidence="3">
    <location>
        <begin position="1"/>
        <end position="32"/>
    </location>
</feature>
<gene>
    <name evidence="5" type="ORF">TRIVIDRAFT_81530</name>
</gene>
<dbReference type="GeneID" id="25798263"/>
<comment type="pathway">
    <text evidence="1">Mycotoxin biosynthesis.</text>
</comment>
<dbReference type="EMBL" id="ABDF02000002">
    <property type="protein sequence ID" value="EHK26506.1"/>
    <property type="molecule type" value="Genomic_DNA"/>
</dbReference>
<feature type="compositionally biased region" description="Polar residues" evidence="3">
    <location>
        <begin position="1"/>
        <end position="25"/>
    </location>
</feature>
<dbReference type="InParanoid" id="G9MG56"/>
<keyword evidence="4" id="KW-0472">Membrane</keyword>
<evidence type="ECO:0000256" key="2">
    <source>
        <dbReference type="ARBA" id="ARBA00035112"/>
    </source>
</evidence>
<dbReference type="Pfam" id="PF11807">
    <property type="entry name" value="UstYa"/>
    <property type="match status" value="1"/>
</dbReference>
<evidence type="ECO:0000256" key="1">
    <source>
        <dbReference type="ARBA" id="ARBA00004685"/>
    </source>
</evidence>
<evidence type="ECO:0008006" key="7">
    <source>
        <dbReference type="Google" id="ProtNLM"/>
    </source>
</evidence>
<dbReference type="PANTHER" id="PTHR33365">
    <property type="entry name" value="YALI0B05434P"/>
    <property type="match status" value="1"/>
</dbReference>
<protein>
    <recommendedName>
        <fullName evidence="7">Tat pathway signal sequence</fullName>
    </recommendedName>
</protein>
<comment type="caution">
    <text evidence="5">The sequence shown here is derived from an EMBL/GenBank/DDBJ whole genome shotgun (WGS) entry which is preliminary data.</text>
</comment>
<dbReference type="STRING" id="413071.G9MG56"/>
<dbReference type="VEuPathDB" id="FungiDB:TRIVIDRAFT_81530"/>
<evidence type="ECO:0000313" key="5">
    <source>
        <dbReference type="EMBL" id="EHK26506.1"/>
    </source>
</evidence>
<keyword evidence="4" id="KW-0812">Transmembrane</keyword>
<dbReference type="eggNOG" id="ENOG502T6SM">
    <property type="taxonomic scope" value="Eukaryota"/>
</dbReference>
<evidence type="ECO:0000313" key="6">
    <source>
        <dbReference type="Proteomes" id="UP000007115"/>
    </source>
</evidence>
<dbReference type="AlphaFoldDB" id="G9MG56"/>
<dbReference type="GO" id="GO:0043386">
    <property type="term" value="P:mycotoxin biosynthetic process"/>
    <property type="evidence" value="ECO:0007669"/>
    <property type="project" value="InterPro"/>
</dbReference>